<dbReference type="AlphaFoldDB" id="A0A378IGB7"/>
<dbReference type="EMBL" id="UGNW01000001">
    <property type="protein sequence ID" value="STX31244.1"/>
    <property type="molecule type" value="Genomic_DNA"/>
</dbReference>
<evidence type="ECO:0008006" key="7">
    <source>
        <dbReference type="Google" id="ProtNLM"/>
    </source>
</evidence>
<feature type="transmembrane region" description="Helical" evidence="1">
    <location>
        <begin position="370"/>
        <end position="389"/>
    </location>
</feature>
<feature type="transmembrane region" description="Helical" evidence="1">
    <location>
        <begin position="343"/>
        <end position="364"/>
    </location>
</feature>
<organism evidence="4 6">
    <name type="scientific">Legionella birminghamensis</name>
    <dbReference type="NCBI Taxonomy" id="28083"/>
    <lineage>
        <taxon>Bacteria</taxon>
        <taxon>Pseudomonadati</taxon>
        <taxon>Pseudomonadota</taxon>
        <taxon>Gammaproteobacteria</taxon>
        <taxon>Legionellales</taxon>
        <taxon>Legionellaceae</taxon>
        <taxon>Legionella</taxon>
    </lineage>
</organism>
<evidence type="ECO:0000313" key="5">
    <source>
        <dbReference type="Proteomes" id="UP000054735"/>
    </source>
</evidence>
<sequence length="394" mass="44991">MPIYYQRILAFFLSCFVSLAWAADANSEWYKLDSNNQVILKVEMFLSSTCPHCQKADAYFKSIEPQNKWLEVNRHYIDKDKNALETFSQYLNQQNSTNFSVPAILFCNTRWVGFSEADNSGKAILQGLELCRRQIEKRGVLTANTISILDTMATTSMMEASLEEGTSASPQVLLPLMALIDALNPCASIMVMLLFAFLIVNKEQRLLTAVLFLLPVGLIHLIQQSQTVYFYSLLPWLRVPAIALGVALSAFVYYLYERRNLRVLVFLGISFFTALAAQVYQQGCWPNLSLIFKQWLEAQDYSNMKQHLFLLAYNTLYLLFLGLFGVLTYAITRMKRAQRYAQFIEYFACAFLLLTALTLIVYPYAIGSAIYMVVAVILAVILAQGLKYYKRRTN</sequence>
<feature type="signal peptide" evidence="2">
    <location>
        <begin position="1"/>
        <end position="22"/>
    </location>
</feature>
<feature type="transmembrane region" description="Helical" evidence="1">
    <location>
        <begin position="310"/>
        <end position="331"/>
    </location>
</feature>
<dbReference type="STRING" id="28083.Lbir_2649"/>
<dbReference type="OrthoDB" id="9798180at2"/>
<name>A0A378IGB7_9GAMM</name>
<dbReference type="Proteomes" id="UP000054735">
    <property type="component" value="Unassembled WGS sequence"/>
</dbReference>
<dbReference type="Proteomes" id="UP000255066">
    <property type="component" value="Unassembled WGS sequence"/>
</dbReference>
<accession>A0A378IGB7</accession>
<feature type="transmembrane region" description="Helical" evidence="1">
    <location>
        <begin position="263"/>
        <end position="280"/>
    </location>
</feature>
<keyword evidence="1" id="KW-0472">Membrane</keyword>
<dbReference type="EMBL" id="LNXT01000048">
    <property type="protein sequence ID" value="KTC68047.1"/>
    <property type="molecule type" value="Genomic_DNA"/>
</dbReference>
<evidence type="ECO:0000256" key="1">
    <source>
        <dbReference type="SAM" id="Phobius"/>
    </source>
</evidence>
<proteinExistence type="predicted"/>
<reference evidence="4 6" key="2">
    <citation type="submission" date="2018-06" db="EMBL/GenBank/DDBJ databases">
        <authorList>
            <consortium name="Pathogen Informatics"/>
            <person name="Doyle S."/>
        </authorList>
    </citation>
    <scope>NUCLEOTIDE SEQUENCE [LARGE SCALE GENOMIC DNA]</scope>
    <source>
        <strain evidence="4 6">NCTC12437</strain>
    </source>
</reference>
<keyword evidence="5" id="KW-1185">Reference proteome</keyword>
<dbReference type="SUPFAM" id="SSF52833">
    <property type="entry name" value="Thioredoxin-like"/>
    <property type="match status" value="1"/>
</dbReference>
<feature type="transmembrane region" description="Helical" evidence="1">
    <location>
        <begin position="235"/>
        <end position="256"/>
    </location>
</feature>
<evidence type="ECO:0000256" key="2">
    <source>
        <dbReference type="SAM" id="SignalP"/>
    </source>
</evidence>
<dbReference type="RefSeq" id="WP_058524642.1">
    <property type="nucleotide sequence ID" value="NZ_CAAAHV010000013.1"/>
</dbReference>
<gene>
    <name evidence="3" type="ORF">Lbir_2649</name>
    <name evidence="4" type="ORF">NCTC12437_01015</name>
</gene>
<evidence type="ECO:0000313" key="4">
    <source>
        <dbReference type="EMBL" id="STX31244.1"/>
    </source>
</evidence>
<feature type="transmembrane region" description="Helical" evidence="1">
    <location>
        <begin position="206"/>
        <end position="223"/>
    </location>
</feature>
<evidence type="ECO:0000313" key="6">
    <source>
        <dbReference type="Proteomes" id="UP000255066"/>
    </source>
</evidence>
<protein>
    <recommendedName>
        <fullName evidence="7">Thioredoxin domain-containing protein</fullName>
    </recommendedName>
</protein>
<dbReference type="Gene3D" id="3.40.30.10">
    <property type="entry name" value="Glutaredoxin"/>
    <property type="match status" value="1"/>
</dbReference>
<feature type="transmembrane region" description="Helical" evidence="1">
    <location>
        <begin position="172"/>
        <end position="199"/>
    </location>
</feature>
<keyword evidence="1" id="KW-0812">Transmembrane</keyword>
<keyword evidence="2" id="KW-0732">Signal</keyword>
<keyword evidence="1" id="KW-1133">Transmembrane helix</keyword>
<dbReference type="InterPro" id="IPR036249">
    <property type="entry name" value="Thioredoxin-like_sf"/>
</dbReference>
<evidence type="ECO:0000313" key="3">
    <source>
        <dbReference type="EMBL" id="KTC68047.1"/>
    </source>
</evidence>
<reference evidence="3 5" key="1">
    <citation type="submission" date="2015-11" db="EMBL/GenBank/DDBJ databases">
        <title>Genomic analysis of 38 Legionella species identifies large and diverse effector repertoires.</title>
        <authorList>
            <person name="Burstein D."/>
            <person name="Amaro F."/>
            <person name="Zusman T."/>
            <person name="Lifshitz Z."/>
            <person name="Cohen O."/>
            <person name="Gilbert J.A."/>
            <person name="Pupko T."/>
            <person name="Shuman H.A."/>
            <person name="Segal G."/>
        </authorList>
    </citation>
    <scope>NUCLEOTIDE SEQUENCE [LARGE SCALE GENOMIC DNA]</scope>
    <source>
        <strain evidence="3 5">CDC#1407-AL-14</strain>
    </source>
</reference>
<feature type="chain" id="PRO_5016963243" description="Thioredoxin domain-containing protein" evidence="2">
    <location>
        <begin position="23"/>
        <end position="394"/>
    </location>
</feature>